<dbReference type="EMBL" id="VTPC01002916">
    <property type="protein sequence ID" value="KAF2899273.1"/>
    <property type="molecule type" value="Genomic_DNA"/>
</dbReference>
<accession>A0A8K0D4H9</accession>
<feature type="transmembrane region" description="Helical" evidence="2">
    <location>
        <begin position="20"/>
        <end position="38"/>
    </location>
</feature>
<evidence type="ECO:0000313" key="5">
    <source>
        <dbReference type="Proteomes" id="UP000801492"/>
    </source>
</evidence>
<name>A0A8K0D4H9_IGNLU</name>
<evidence type="ECO:0000256" key="1">
    <source>
        <dbReference type="ARBA" id="ARBA00023286"/>
    </source>
</evidence>
<dbReference type="InterPro" id="IPR000595">
    <property type="entry name" value="cNMP-bd_dom"/>
</dbReference>
<dbReference type="Pfam" id="PF00027">
    <property type="entry name" value="cNMP_binding"/>
    <property type="match status" value="1"/>
</dbReference>
<keyword evidence="2" id="KW-0472">Membrane</keyword>
<feature type="domain" description="Cyclic nucleotide-binding" evidence="3">
    <location>
        <begin position="124"/>
        <end position="228"/>
    </location>
</feature>
<dbReference type="Gene3D" id="1.10.287.70">
    <property type="match status" value="1"/>
</dbReference>
<evidence type="ECO:0000256" key="2">
    <source>
        <dbReference type="SAM" id="Phobius"/>
    </source>
</evidence>
<dbReference type="AlphaFoldDB" id="A0A8K0D4H9"/>
<sequence length="249" mass="29179">MNVLTTTGTGDIVPSTQQELIYITFIMFVTKFFIAMFIGDVTSVLNSYTSSLVNYEYGIAELRDYLHNENVSDHQMEKMWHYVRQLWTRNRGKQIPRLVIRLPYVMRYDLMNEVYGQHLRHSYIFSGTEEAFIRQLSLELKHVIFFPGNYIVQHGDSDQSMYFIHRGEVDILTVHPNLTETVHDVLHAGEMFGIAQGLFHGVPHHFSFRAKTTVDIITLQLNKWQDLLKFFPASKHLIYSKAELVYMKH</sequence>
<dbReference type="PANTHER" id="PTHR45638:SF19">
    <property type="entry name" value="CYCLIC NUCLEOTIDE-BINDING DOMAIN-CONTAINING PROTEIN"/>
    <property type="match status" value="1"/>
</dbReference>
<dbReference type="SUPFAM" id="SSF81324">
    <property type="entry name" value="Voltage-gated potassium channels"/>
    <property type="match status" value="1"/>
</dbReference>
<dbReference type="GO" id="GO:0044877">
    <property type="term" value="F:protein-containing complex binding"/>
    <property type="evidence" value="ECO:0007669"/>
    <property type="project" value="TreeGrafter"/>
</dbReference>
<dbReference type="GO" id="GO:0005249">
    <property type="term" value="F:voltage-gated potassium channel activity"/>
    <property type="evidence" value="ECO:0007669"/>
    <property type="project" value="TreeGrafter"/>
</dbReference>
<keyword evidence="2" id="KW-0812">Transmembrane</keyword>
<dbReference type="Gene3D" id="2.60.120.10">
    <property type="entry name" value="Jelly Rolls"/>
    <property type="match status" value="1"/>
</dbReference>
<comment type="caution">
    <text evidence="4">The sequence shown here is derived from an EMBL/GenBank/DDBJ whole genome shotgun (WGS) entry which is preliminary data.</text>
</comment>
<dbReference type="PROSITE" id="PS50042">
    <property type="entry name" value="CNMP_BINDING_3"/>
    <property type="match status" value="1"/>
</dbReference>
<keyword evidence="5" id="KW-1185">Reference proteome</keyword>
<keyword evidence="1" id="KW-0406">Ion transport</keyword>
<organism evidence="4 5">
    <name type="scientific">Ignelater luminosus</name>
    <name type="common">Cucubano</name>
    <name type="synonym">Pyrophorus luminosus</name>
    <dbReference type="NCBI Taxonomy" id="2038154"/>
    <lineage>
        <taxon>Eukaryota</taxon>
        <taxon>Metazoa</taxon>
        <taxon>Ecdysozoa</taxon>
        <taxon>Arthropoda</taxon>
        <taxon>Hexapoda</taxon>
        <taxon>Insecta</taxon>
        <taxon>Pterygota</taxon>
        <taxon>Neoptera</taxon>
        <taxon>Endopterygota</taxon>
        <taxon>Coleoptera</taxon>
        <taxon>Polyphaga</taxon>
        <taxon>Elateriformia</taxon>
        <taxon>Elateroidea</taxon>
        <taxon>Elateridae</taxon>
        <taxon>Agrypninae</taxon>
        <taxon>Pyrophorini</taxon>
        <taxon>Ignelater</taxon>
    </lineage>
</organism>
<dbReference type="CDD" id="cd00038">
    <property type="entry name" value="CAP_ED"/>
    <property type="match status" value="1"/>
</dbReference>
<dbReference type="Proteomes" id="UP000801492">
    <property type="component" value="Unassembled WGS sequence"/>
</dbReference>
<reference evidence="4" key="1">
    <citation type="submission" date="2019-08" db="EMBL/GenBank/DDBJ databases">
        <title>The genome of the North American firefly Photinus pyralis.</title>
        <authorList>
            <consortium name="Photinus pyralis genome working group"/>
            <person name="Fallon T.R."/>
            <person name="Sander Lower S.E."/>
            <person name="Weng J.-K."/>
        </authorList>
    </citation>
    <scope>NUCLEOTIDE SEQUENCE</scope>
    <source>
        <strain evidence="4">TRF0915ILg1</strain>
        <tissue evidence="4">Whole body</tissue>
    </source>
</reference>
<dbReference type="InterPro" id="IPR018490">
    <property type="entry name" value="cNMP-bd_dom_sf"/>
</dbReference>
<protein>
    <recommendedName>
        <fullName evidence="3">Cyclic nucleotide-binding domain-containing protein</fullName>
    </recommendedName>
</protein>
<keyword evidence="1" id="KW-0407">Ion channel</keyword>
<dbReference type="GO" id="GO:0005221">
    <property type="term" value="F:intracellularly cyclic nucleotide-activated monoatomic cation channel activity"/>
    <property type="evidence" value="ECO:0007669"/>
    <property type="project" value="InterPro"/>
</dbReference>
<dbReference type="OrthoDB" id="421226at2759"/>
<proteinExistence type="predicted"/>
<gene>
    <name evidence="4" type="ORF">ILUMI_06900</name>
</gene>
<dbReference type="SMART" id="SM00100">
    <property type="entry name" value="cNMP"/>
    <property type="match status" value="1"/>
</dbReference>
<evidence type="ECO:0000313" key="4">
    <source>
        <dbReference type="EMBL" id="KAF2899273.1"/>
    </source>
</evidence>
<keyword evidence="2" id="KW-1133">Transmembrane helix</keyword>
<dbReference type="SUPFAM" id="SSF51206">
    <property type="entry name" value="cAMP-binding domain-like"/>
    <property type="match status" value="1"/>
</dbReference>
<dbReference type="InterPro" id="IPR014710">
    <property type="entry name" value="RmlC-like_jellyroll"/>
</dbReference>
<keyword evidence="1" id="KW-0813">Transport</keyword>
<evidence type="ECO:0000259" key="3">
    <source>
        <dbReference type="PROSITE" id="PS50042"/>
    </source>
</evidence>
<dbReference type="InterPro" id="IPR050866">
    <property type="entry name" value="CNG_cation_channel"/>
</dbReference>
<keyword evidence="1" id="KW-1071">Ligand-gated ion channel</keyword>
<dbReference type="PANTHER" id="PTHR45638">
    <property type="entry name" value="CYCLIC NUCLEOTIDE-GATED CATION CHANNEL SUBUNIT A"/>
    <property type="match status" value="1"/>
</dbReference>